<dbReference type="InterPro" id="IPR029058">
    <property type="entry name" value="AB_hydrolase_fold"/>
</dbReference>
<dbReference type="Gene3D" id="3.40.50.2020">
    <property type="match status" value="1"/>
</dbReference>
<protein>
    <recommendedName>
        <fullName evidence="1">Phosphoribosyltransferase domain-containing protein</fullName>
    </recommendedName>
</protein>
<accession>A0A1Q8CYK5</accession>
<proteinExistence type="predicted"/>
<dbReference type="InterPro" id="IPR029057">
    <property type="entry name" value="PRTase-like"/>
</dbReference>
<dbReference type="EMBL" id="MSIE01000001">
    <property type="protein sequence ID" value="OLF19441.1"/>
    <property type="molecule type" value="Genomic_DNA"/>
</dbReference>
<keyword evidence="3" id="KW-1185">Reference proteome</keyword>
<feature type="domain" description="Phosphoribosyltransferase" evidence="1">
    <location>
        <begin position="4"/>
        <end position="178"/>
    </location>
</feature>
<dbReference type="STRING" id="1912961.BU204_00500"/>
<dbReference type="OrthoDB" id="9810066at2"/>
<dbReference type="PANTHER" id="PTHR13136:SF11">
    <property type="entry name" value="TESTIS-EXPRESSED PROTEIN 30"/>
    <property type="match status" value="1"/>
</dbReference>
<evidence type="ECO:0000259" key="1">
    <source>
        <dbReference type="Pfam" id="PF00156"/>
    </source>
</evidence>
<dbReference type="Proteomes" id="UP000185596">
    <property type="component" value="Unassembled WGS sequence"/>
</dbReference>
<dbReference type="SUPFAM" id="SSF53271">
    <property type="entry name" value="PRTase-like"/>
    <property type="match status" value="1"/>
</dbReference>
<dbReference type="Gene3D" id="3.40.50.1820">
    <property type="entry name" value="alpha/beta hydrolase"/>
    <property type="match status" value="1"/>
</dbReference>
<dbReference type="CDD" id="cd06223">
    <property type="entry name" value="PRTases_typeI"/>
    <property type="match status" value="1"/>
</dbReference>
<evidence type="ECO:0000313" key="2">
    <source>
        <dbReference type="EMBL" id="OLF19441.1"/>
    </source>
</evidence>
<organism evidence="2 3">
    <name type="scientific">Actinophytocola xanthii</name>
    <dbReference type="NCBI Taxonomy" id="1912961"/>
    <lineage>
        <taxon>Bacteria</taxon>
        <taxon>Bacillati</taxon>
        <taxon>Actinomycetota</taxon>
        <taxon>Actinomycetes</taxon>
        <taxon>Pseudonocardiales</taxon>
        <taxon>Pseudonocardiaceae</taxon>
    </lineage>
</organism>
<name>A0A1Q8CYK5_9PSEU</name>
<dbReference type="PANTHER" id="PTHR13136">
    <property type="entry name" value="TESTIS DEVELOPMENT PROTEIN PRTD"/>
    <property type="match status" value="1"/>
</dbReference>
<dbReference type="AlphaFoldDB" id="A0A1Q8CYK5"/>
<dbReference type="Pfam" id="PF00156">
    <property type="entry name" value="Pribosyltran"/>
    <property type="match status" value="1"/>
</dbReference>
<dbReference type="Gene3D" id="3.30.1310.20">
    <property type="entry name" value="PRTase-like"/>
    <property type="match status" value="1"/>
</dbReference>
<evidence type="ECO:0000313" key="3">
    <source>
        <dbReference type="Proteomes" id="UP000185596"/>
    </source>
</evidence>
<dbReference type="InterPro" id="IPR000836">
    <property type="entry name" value="PRTase_dom"/>
</dbReference>
<dbReference type="RefSeq" id="WP_075123475.1">
    <property type="nucleotide sequence ID" value="NZ_MSIE01000001.1"/>
</dbReference>
<sequence>MHFPNRAAAGRALADELRGDRAGPHPIVLGLPRGGIPVAAEVAGALDAPLDLVLVRKVGAPDRPELAVGAVGEDGVTVRNDAVLVELGLTWDDLSTQVEHERSEIERRAAALRPARTRPSLRGRQVVLVDDGIATGATVVAAVRVLRRLGAGRVVLAVPVAPADTLARLREIADDVVCVLAPRRFVAVGQWYDDFTQVTDDEVRALLAQFPTPLADEDVVLDGLGGFLFVPARAVGLVVFAHGSGSGRASPRNRAVSSALHAAGIGTVLVDLVAPGEEFDVDLLAGRLRLVVDRLRGDHRLAGLPVGLFGASTGAAAALRAAAEPALKVSAIVSRGGRPDLAGEAIAVVDAPTLLVVGGRDEQVLALNAAARERMRCHSELVVVPGAGHLFEELGTLEAVARLAADWFTRHFAQPGGPGRDGVRARRPR</sequence>
<dbReference type="InterPro" id="IPR026555">
    <property type="entry name" value="NSL3/Tex30"/>
</dbReference>
<reference evidence="2 3" key="1">
    <citation type="submission" date="2016-12" db="EMBL/GenBank/DDBJ databases">
        <title>The draft genome sequence of Actinophytocola sp. 11-183.</title>
        <authorList>
            <person name="Wang W."/>
            <person name="Yuan L."/>
        </authorList>
    </citation>
    <scope>NUCLEOTIDE SEQUENCE [LARGE SCALE GENOMIC DNA]</scope>
    <source>
        <strain evidence="2 3">11-183</strain>
    </source>
</reference>
<dbReference type="SUPFAM" id="SSF53474">
    <property type="entry name" value="alpha/beta-Hydrolases"/>
    <property type="match status" value="1"/>
</dbReference>
<gene>
    <name evidence="2" type="ORF">BU204_00500</name>
</gene>
<comment type="caution">
    <text evidence="2">The sequence shown here is derived from an EMBL/GenBank/DDBJ whole genome shotgun (WGS) entry which is preliminary data.</text>
</comment>